<dbReference type="EMBL" id="JRNT01000006">
    <property type="protein sequence ID" value="KGF47885.1"/>
    <property type="molecule type" value="Genomic_DNA"/>
</dbReference>
<comment type="caution">
    <text evidence="3">The sequence shown here is derived from an EMBL/GenBank/DDBJ whole genome shotgun (WGS) entry which is preliminary data.</text>
</comment>
<reference evidence="3 4" key="1">
    <citation type="submission" date="2014-07" db="EMBL/GenBank/DDBJ databases">
        <authorList>
            <person name="McCorrison J."/>
            <person name="Sanka R."/>
            <person name="Torralba M."/>
            <person name="Gillis M."/>
            <person name="Haft D.H."/>
            <person name="Methe B."/>
            <person name="Sutton G."/>
            <person name="Nelson K.E."/>
        </authorList>
    </citation>
    <scope>NUCLEOTIDE SEQUENCE [LARGE SCALE GENOMIC DNA]</scope>
    <source>
        <strain evidence="3 4">DNF00314</strain>
    </source>
</reference>
<feature type="domain" description="CN hydrolase" evidence="2">
    <location>
        <begin position="3"/>
        <end position="240"/>
    </location>
</feature>
<dbReference type="RefSeq" id="WP_038151462.1">
    <property type="nucleotide sequence ID" value="NZ_JRNT01000006.1"/>
</dbReference>
<dbReference type="Proteomes" id="UP000029628">
    <property type="component" value="Unassembled WGS sequence"/>
</dbReference>
<dbReference type="SUPFAM" id="SSF56317">
    <property type="entry name" value="Carbon-nitrogen hydrolase"/>
    <property type="match status" value="1"/>
</dbReference>
<protein>
    <submittedName>
        <fullName evidence="3">Nitrilase</fullName>
    </submittedName>
</protein>
<gene>
    <name evidence="3" type="ORF">HMPREF0872_01995</name>
</gene>
<dbReference type="PROSITE" id="PS50263">
    <property type="entry name" value="CN_HYDROLASE"/>
    <property type="match status" value="1"/>
</dbReference>
<sequence>MKKSIAVVQMNVHVKDTEYNYKNALCLLQQAAQLQPDIIVLPETWNTGFYPSKDLLQLADTNGEHTKDMLGNFAHKYNVNILGGSVTTNYNGQIYNTSYAFNRAGDVVGTYNKIHCFTPAKENLYFKGGEKISKFYFDGVPCSMVTCYDIRFPELVRMAALQDIHVLFIPAQWPTMRLNHWITLSTARAIENQLYVCAVNGCGKIGKTQCAGNSLLIDPWGKELLHLEGHEAIALTTIDIDIINDIRSKINIFDDRKPYLYKL</sequence>
<evidence type="ECO:0000256" key="1">
    <source>
        <dbReference type="ARBA" id="ARBA00010613"/>
    </source>
</evidence>
<accession>A0A096AM76</accession>
<dbReference type="InterPro" id="IPR003010">
    <property type="entry name" value="C-N_Hydrolase"/>
</dbReference>
<evidence type="ECO:0000313" key="4">
    <source>
        <dbReference type="Proteomes" id="UP000029628"/>
    </source>
</evidence>
<dbReference type="CDD" id="cd07583">
    <property type="entry name" value="nitrilase_5"/>
    <property type="match status" value="1"/>
</dbReference>
<dbReference type="InterPro" id="IPR036526">
    <property type="entry name" value="C-N_Hydrolase_sf"/>
</dbReference>
<dbReference type="PANTHER" id="PTHR23088">
    <property type="entry name" value="NITRILASE-RELATED"/>
    <property type="match status" value="1"/>
</dbReference>
<evidence type="ECO:0000313" key="3">
    <source>
        <dbReference type="EMBL" id="KGF47885.1"/>
    </source>
</evidence>
<dbReference type="Pfam" id="PF00795">
    <property type="entry name" value="CN_hydrolase"/>
    <property type="match status" value="1"/>
</dbReference>
<keyword evidence="4" id="KW-1185">Reference proteome</keyword>
<dbReference type="PANTHER" id="PTHR23088:SF27">
    <property type="entry name" value="DEAMINATED GLUTATHIONE AMIDASE"/>
    <property type="match status" value="1"/>
</dbReference>
<dbReference type="eggNOG" id="COG0388">
    <property type="taxonomic scope" value="Bacteria"/>
</dbReference>
<dbReference type="Gene3D" id="3.60.110.10">
    <property type="entry name" value="Carbon-nitrogen hydrolase"/>
    <property type="match status" value="1"/>
</dbReference>
<organism evidence="3 4">
    <name type="scientific">Veillonella montpellierensis DNF00314</name>
    <dbReference type="NCBI Taxonomy" id="1401067"/>
    <lineage>
        <taxon>Bacteria</taxon>
        <taxon>Bacillati</taxon>
        <taxon>Bacillota</taxon>
        <taxon>Negativicutes</taxon>
        <taxon>Veillonellales</taxon>
        <taxon>Veillonellaceae</taxon>
        <taxon>Veillonella</taxon>
    </lineage>
</organism>
<dbReference type="AlphaFoldDB" id="A0A096AM76"/>
<evidence type="ECO:0000259" key="2">
    <source>
        <dbReference type="PROSITE" id="PS50263"/>
    </source>
</evidence>
<proteinExistence type="inferred from homology"/>
<comment type="similarity">
    <text evidence="1">Belongs to the carbon-nitrogen hydrolase superfamily. NIT1/NIT2 family.</text>
</comment>
<name>A0A096AM76_9FIRM</name>